<keyword evidence="2" id="KW-1133">Transmembrane helix</keyword>
<proteinExistence type="predicted"/>
<feature type="transmembrane region" description="Helical" evidence="2">
    <location>
        <begin position="21"/>
        <end position="43"/>
    </location>
</feature>
<dbReference type="AlphaFoldDB" id="A0AAU7DJM7"/>
<feature type="region of interest" description="Disordered" evidence="1">
    <location>
        <begin position="242"/>
        <end position="349"/>
    </location>
</feature>
<evidence type="ECO:0008006" key="4">
    <source>
        <dbReference type="Google" id="ProtNLM"/>
    </source>
</evidence>
<feature type="region of interest" description="Disordered" evidence="1">
    <location>
        <begin position="72"/>
        <end position="93"/>
    </location>
</feature>
<name>A0AAU7DJM7_9BACT</name>
<protein>
    <recommendedName>
        <fullName evidence="4">TonB C-terminal domain-containing protein</fullName>
    </recommendedName>
</protein>
<evidence type="ECO:0000256" key="1">
    <source>
        <dbReference type="SAM" id="MobiDB-lite"/>
    </source>
</evidence>
<dbReference type="EMBL" id="CP121196">
    <property type="protein sequence ID" value="XBH16966.1"/>
    <property type="molecule type" value="Genomic_DNA"/>
</dbReference>
<dbReference type="RefSeq" id="WP_348262196.1">
    <property type="nucleotide sequence ID" value="NZ_CP121196.1"/>
</dbReference>
<organism evidence="3">
    <name type="scientific">Telmatobacter sp. DSM 110680</name>
    <dbReference type="NCBI Taxonomy" id="3036704"/>
    <lineage>
        <taxon>Bacteria</taxon>
        <taxon>Pseudomonadati</taxon>
        <taxon>Acidobacteriota</taxon>
        <taxon>Terriglobia</taxon>
        <taxon>Terriglobales</taxon>
        <taxon>Acidobacteriaceae</taxon>
        <taxon>Telmatobacter</taxon>
    </lineage>
</organism>
<accession>A0AAU7DJM7</accession>
<keyword evidence="2" id="KW-0812">Transmembrane</keyword>
<keyword evidence="2" id="KW-0472">Membrane</keyword>
<evidence type="ECO:0000256" key="2">
    <source>
        <dbReference type="SAM" id="Phobius"/>
    </source>
</evidence>
<reference evidence="3" key="1">
    <citation type="submission" date="2023-03" db="EMBL/GenBank/DDBJ databases">
        <title>Edaphobacter sp.</title>
        <authorList>
            <person name="Huber K.J."/>
            <person name="Papendorf J."/>
            <person name="Pilke C."/>
            <person name="Bunk B."/>
            <person name="Sproeer C."/>
            <person name="Pester M."/>
        </authorList>
    </citation>
    <scope>NUCLEOTIDE SEQUENCE</scope>
    <source>
        <strain evidence="3">DSM 110680</strain>
    </source>
</reference>
<sequence>MRSARTISLFTVQPEPPRGRSALVASVVLHSSAIVLVLSAFVYSPQFRLNTPDMYMMQHVDLNMPYPTLPKSGGSGSMYPKSSSSAAESSAHEQIAAPASSRIHFMHRKLAAQTLIDPEVDPEKMLPKETPLPQMLLWSGHRPKVQVLTPPKPQPPSITLDKPKLNFPNKEVQIADLNISATRFSSKLPMPMPSNTSPVILKRDLDVQRIPETGSVSTLEATPAAILSASDLQMAQGRVTMPGANQSAEGTEQGGLGTGKAPNSLTHGVGDSGSTGSEKGSGKGQNSTGGQSAGPGNGGGAQKGPGTGTAGNGSQAGTGGGKGAGHNDGAGSGSSSGHGSGDGDNGAVTRISLSKNGTFGVVVVGSSLDEQYPETSEVWKGRLAYSVYLHVGLEKSWVLQYSLPRAADSANAGSARLEAPWPYYIVRPNLNPDDADSDAVMVHGFVDEAGHFEKLSVVFPTDLGYAREQLVLGALQQWQFRAGTHDGQIAKLEVLLIIPETSQ</sequence>
<evidence type="ECO:0000313" key="3">
    <source>
        <dbReference type="EMBL" id="XBH16966.1"/>
    </source>
</evidence>
<dbReference type="PANTHER" id="PTHR40903">
    <property type="entry name" value="GLYCINE-RICH CELL WALL STRUCTURAL PROTEIN 1-LIKE"/>
    <property type="match status" value="1"/>
</dbReference>
<feature type="compositionally biased region" description="Low complexity" evidence="1">
    <location>
        <begin position="77"/>
        <end position="89"/>
    </location>
</feature>
<feature type="compositionally biased region" description="Gly residues" evidence="1">
    <location>
        <begin position="291"/>
        <end position="344"/>
    </location>
</feature>
<gene>
    <name evidence="3" type="ORF">P8935_20625</name>
</gene>
<dbReference type="PANTHER" id="PTHR40903:SF1">
    <property type="entry name" value="HYPHALLY REGULATED CELL WALL PROTEIN 3"/>
    <property type="match status" value="1"/>
</dbReference>